<name>A0A829YQW4_9GAMM</name>
<proteinExistence type="predicted"/>
<protein>
    <submittedName>
        <fullName evidence="1">Uncharacterized protein</fullName>
    </submittedName>
</protein>
<organism evidence="1 2">
    <name type="scientific">Steroidobacter agaridevorans</name>
    <dbReference type="NCBI Taxonomy" id="2695856"/>
    <lineage>
        <taxon>Bacteria</taxon>
        <taxon>Pseudomonadati</taxon>
        <taxon>Pseudomonadota</taxon>
        <taxon>Gammaproteobacteria</taxon>
        <taxon>Steroidobacterales</taxon>
        <taxon>Steroidobacteraceae</taxon>
        <taxon>Steroidobacter</taxon>
    </lineage>
</organism>
<dbReference type="AlphaFoldDB" id="A0A829YQW4"/>
<evidence type="ECO:0000313" key="2">
    <source>
        <dbReference type="Proteomes" id="UP000445000"/>
    </source>
</evidence>
<keyword evidence="2" id="KW-1185">Reference proteome</keyword>
<comment type="caution">
    <text evidence="1">The sequence shown here is derived from an EMBL/GenBank/DDBJ whole genome shotgun (WGS) entry which is preliminary data.</text>
</comment>
<accession>A0A829YQW4</accession>
<sequence>MNAVVEVIDGGKATLPELRQAGIEALVKALGPVGMARFLQQFDPGRGDYTAERDDILGSPTVDELVDEIERRRKNPSTR</sequence>
<dbReference type="RefSeq" id="WP_161816434.1">
    <property type="nucleotide sequence ID" value="NZ_BLJN01000011.1"/>
</dbReference>
<dbReference type="EMBL" id="BLJN01000011">
    <property type="protein sequence ID" value="GFE84846.1"/>
    <property type="molecule type" value="Genomic_DNA"/>
</dbReference>
<reference evidence="2" key="1">
    <citation type="submission" date="2020-01" db="EMBL/GenBank/DDBJ databases">
        <title>'Steroidobacter agaridevorans' sp. nov., agar-degrading bacteria isolated from rhizosphere soils.</title>
        <authorList>
            <person name="Ikenaga M."/>
            <person name="Kataoka M."/>
            <person name="Murouchi A."/>
            <person name="Katsuragi S."/>
            <person name="Sakai M."/>
        </authorList>
    </citation>
    <scope>NUCLEOTIDE SEQUENCE [LARGE SCALE GENOMIC DNA]</scope>
    <source>
        <strain evidence="2">YU21-B</strain>
    </source>
</reference>
<gene>
    <name evidence="1" type="ORF">GCM10011487_68460</name>
</gene>
<evidence type="ECO:0000313" key="1">
    <source>
        <dbReference type="EMBL" id="GFE84846.1"/>
    </source>
</evidence>
<dbReference type="Proteomes" id="UP000445000">
    <property type="component" value="Unassembled WGS sequence"/>
</dbReference>